<dbReference type="EMBL" id="FO203427">
    <property type="protein sequence ID" value="CCH48713.1"/>
    <property type="molecule type" value="Genomic_DNA"/>
</dbReference>
<dbReference type="OrthoDB" id="5460369at2"/>
<evidence type="ECO:0000256" key="1">
    <source>
        <dbReference type="SAM" id="SignalP"/>
    </source>
</evidence>
<keyword evidence="1" id="KW-0732">Signal</keyword>
<feature type="signal peptide" evidence="1">
    <location>
        <begin position="1"/>
        <end position="24"/>
    </location>
</feature>
<dbReference type="PATRIC" id="fig|879567.3.peg.1544"/>
<accession>M1WVS5</accession>
<gene>
    <name evidence="2" type="ordered locus">BN4_11478</name>
</gene>
<dbReference type="RefSeq" id="WP_015414759.1">
    <property type="nucleotide sequence ID" value="NC_020409.1"/>
</dbReference>
<dbReference type="eggNOG" id="ENOG5031829">
    <property type="taxonomic scope" value="Bacteria"/>
</dbReference>
<keyword evidence="3" id="KW-1185">Reference proteome</keyword>
<reference evidence="3" key="2">
    <citation type="journal article" date="2013" name="Stand. Genomic Sci.">
        <title>Complete genome sequence of Desulfocapsa sulfexigens, a marine deltaproteobacterium specialized in disproportionating inorganic sulfur compounds.</title>
        <authorList>
            <person name="Finster K.W."/>
            <person name="Kjeldsen K.U."/>
            <person name="Kube M."/>
            <person name="Reinhardt R."/>
            <person name="Mussmann M."/>
            <person name="Amann R."/>
            <person name="Schreiber L."/>
        </authorList>
    </citation>
    <scope>NUCLEOTIDE SEQUENCE [LARGE SCALE GENOMIC DNA]</scope>
    <source>
        <strain evidence="3">DSM 10523 / SB164P1</strain>
    </source>
</reference>
<dbReference type="BioCyc" id="DPIE1322246:BN4_RS07425-MONOMER"/>
<protein>
    <submittedName>
        <fullName evidence="2">Uncharacterized protein</fullName>
    </submittedName>
</protein>
<dbReference type="HOGENOM" id="CLU_1259747_0_0_7"/>
<feature type="chain" id="PRO_5004019780" evidence="1">
    <location>
        <begin position="25"/>
        <end position="219"/>
    </location>
</feature>
<dbReference type="KEGG" id="dpi:BN4_11478"/>
<evidence type="ECO:0000313" key="3">
    <source>
        <dbReference type="Proteomes" id="UP000011724"/>
    </source>
</evidence>
<dbReference type="STRING" id="1322246.BN4_11478"/>
<sequence>MKKRFSLITTVCLLVILAATSALAGNALRSGRKNFERAWSASFFLKEDKANTYYRAAAHAFEEALAQTPPSRTALFASNLAQAGISFYYAGKNDLCISTMDMAFKKDDRLWEAPLFSAMAHARKKAASATQTLLEKYMATSPGQPILSDEVSRQLESLDSTPLSLRTTVAKLEQAYRLQIRNNLKSIGRGSEAPMDLCNGNYWWRQNRTPCYQKQFVDN</sequence>
<proteinExistence type="predicted"/>
<reference evidence="2 3" key="1">
    <citation type="journal article" date="2013" name="PLoS ONE">
        <title>The first genomic and proteomic characterization of a deep-sea sulfate reducer: insights into the piezophilic lifestyle of Desulfovibrio piezophilus.</title>
        <authorList>
            <person name="Pradel N."/>
            <person name="Ji B."/>
            <person name="Gimenez G."/>
            <person name="Talla E."/>
            <person name="Lenoble P."/>
            <person name="Garel M."/>
            <person name="Tamburini C."/>
            <person name="Fourquet P."/>
            <person name="Lebrun R."/>
            <person name="Bertin P."/>
            <person name="Denis Y."/>
            <person name="Pophillat M."/>
            <person name="Barbe V."/>
            <person name="Ollivier B."/>
            <person name="Dolla A."/>
        </authorList>
    </citation>
    <scope>NUCLEOTIDE SEQUENCE [LARGE SCALE GENOMIC DNA]</scope>
    <source>
        <strain evidence="3">DSM 10523 / SB164P1</strain>
    </source>
</reference>
<name>M1WVS5_PSEP2</name>
<dbReference type="Proteomes" id="UP000011724">
    <property type="component" value="Chromosome"/>
</dbReference>
<dbReference type="AlphaFoldDB" id="M1WVS5"/>
<organism evidence="2 3">
    <name type="scientific">Pseudodesulfovibrio piezophilus (strain DSM 21447 / JCM 15486 / C1TLV30)</name>
    <name type="common">Desulfovibrio piezophilus</name>
    <dbReference type="NCBI Taxonomy" id="1322246"/>
    <lineage>
        <taxon>Bacteria</taxon>
        <taxon>Pseudomonadati</taxon>
        <taxon>Thermodesulfobacteriota</taxon>
        <taxon>Desulfovibrionia</taxon>
        <taxon>Desulfovibrionales</taxon>
        <taxon>Desulfovibrionaceae</taxon>
    </lineage>
</organism>
<evidence type="ECO:0000313" key="2">
    <source>
        <dbReference type="EMBL" id="CCH48713.1"/>
    </source>
</evidence>